<dbReference type="AlphaFoldDB" id="A0A375BKM6"/>
<reference evidence="2" key="1">
    <citation type="submission" date="2018-01" db="EMBL/GenBank/DDBJ databases">
        <authorList>
            <person name="Clerissi C."/>
        </authorList>
    </citation>
    <scope>NUCLEOTIDE SEQUENCE</scope>
    <source>
        <strain evidence="2">Cupriavidus taiwanensis STM 3521</strain>
    </source>
</reference>
<feature type="region of interest" description="Disordered" evidence="1">
    <location>
        <begin position="21"/>
        <end position="46"/>
    </location>
</feature>
<accession>A0A375BKM6</accession>
<protein>
    <submittedName>
        <fullName evidence="2">Uncharacterized protein</fullName>
    </submittedName>
</protein>
<evidence type="ECO:0000313" key="2">
    <source>
        <dbReference type="EMBL" id="SOY46856.1"/>
    </source>
</evidence>
<proteinExistence type="predicted"/>
<comment type="caution">
    <text evidence="2">The sequence shown here is derived from an EMBL/GenBank/DDBJ whole genome shotgun (WGS) entry which is preliminary data.</text>
</comment>
<dbReference type="Proteomes" id="UP000256297">
    <property type="component" value="Chromosome CBM2589_b"/>
</dbReference>
<feature type="compositionally biased region" description="Low complexity" evidence="1">
    <location>
        <begin position="21"/>
        <end position="30"/>
    </location>
</feature>
<gene>
    <name evidence="2" type="ORF">CBM2589_B170052</name>
</gene>
<organism evidence="2">
    <name type="scientific">Cupriavidus taiwanensis</name>
    <dbReference type="NCBI Taxonomy" id="164546"/>
    <lineage>
        <taxon>Bacteria</taxon>
        <taxon>Pseudomonadati</taxon>
        <taxon>Pseudomonadota</taxon>
        <taxon>Betaproteobacteria</taxon>
        <taxon>Burkholderiales</taxon>
        <taxon>Burkholderiaceae</taxon>
        <taxon>Cupriavidus</taxon>
    </lineage>
</organism>
<name>A0A375BKM6_9BURK</name>
<evidence type="ECO:0000256" key="1">
    <source>
        <dbReference type="SAM" id="MobiDB-lite"/>
    </source>
</evidence>
<dbReference type="EMBL" id="OFSP01000009">
    <property type="protein sequence ID" value="SOY46856.1"/>
    <property type="molecule type" value="Genomic_DNA"/>
</dbReference>
<sequence length="134" mass="14077">MAAFSVRTSAGVICVTLGTDCGSSGSSGRCGSKRMPGASAHDASNGTIPRHMTALPNLKLLESFSTLDDSLVCKKTRMARRHPGVTHSGDPAGSAWHRGCLSACVYGCGTEPGGVDWLCPARWARSFLHCVIRK</sequence>